<dbReference type="Pfam" id="PF00358">
    <property type="entry name" value="PTS_EIIA_1"/>
    <property type="match status" value="1"/>
</dbReference>
<dbReference type="RefSeq" id="WP_343763676.1">
    <property type="nucleotide sequence ID" value="NZ_BAAACG010000019.1"/>
</dbReference>
<feature type="domain" description="PTS EIIA type-1" evidence="13">
    <location>
        <begin position="535"/>
        <end position="639"/>
    </location>
</feature>
<dbReference type="PROSITE" id="PS51103">
    <property type="entry name" value="PTS_EIIC_TYPE_1"/>
    <property type="match status" value="1"/>
</dbReference>
<dbReference type="InterPro" id="IPR018113">
    <property type="entry name" value="PTrfase_EIIB_Cys"/>
</dbReference>
<dbReference type="Gene3D" id="2.70.70.10">
    <property type="entry name" value="Glucose Permease (Domain IIA)"/>
    <property type="match status" value="1"/>
</dbReference>
<evidence type="ECO:0000256" key="4">
    <source>
        <dbReference type="ARBA" id="ARBA00022597"/>
    </source>
</evidence>
<keyword evidence="8" id="KW-0418">Kinase</keyword>
<keyword evidence="9 12" id="KW-1133">Transmembrane helix</keyword>
<evidence type="ECO:0000256" key="7">
    <source>
        <dbReference type="ARBA" id="ARBA00022692"/>
    </source>
</evidence>
<reference evidence="17" key="1">
    <citation type="journal article" date="2019" name="Int. J. Syst. Evol. Microbiol.">
        <title>The Global Catalogue of Microorganisms (GCM) 10K type strain sequencing project: providing services to taxonomists for standard genome sequencing and annotation.</title>
        <authorList>
            <consortium name="The Broad Institute Genomics Platform"/>
            <consortium name="The Broad Institute Genome Sequencing Center for Infectious Disease"/>
            <person name="Wu L."/>
            <person name="Ma J."/>
        </authorList>
    </citation>
    <scope>NUCLEOTIDE SEQUENCE [LARGE SCALE GENOMIC DNA]</scope>
    <source>
        <strain evidence="17">JCM 1407</strain>
    </source>
</reference>
<dbReference type="PROSITE" id="PS51098">
    <property type="entry name" value="PTS_EIIB_TYPE_1"/>
    <property type="match status" value="1"/>
</dbReference>
<dbReference type="InterPro" id="IPR050429">
    <property type="entry name" value="PTS_Glucose_EIICBA"/>
</dbReference>
<dbReference type="InterPro" id="IPR036878">
    <property type="entry name" value="Glu_permease_IIB"/>
</dbReference>
<comment type="subcellular location">
    <subcellularLocation>
        <location evidence="1">Cell membrane</location>
        <topology evidence="1">Multi-pass membrane protein</topology>
    </subcellularLocation>
</comment>
<evidence type="ECO:0000313" key="17">
    <source>
        <dbReference type="Proteomes" id="UP001501510"/>
    </source>
</evidence>
<feature type="domain" description="PTS EIIC type-1" evidence="15">
    <location>
        <begin position="2"/>
        <end position="401"/>
    </location>
</feature>
<dbReference type="PROSITE" id="PS00371">
    <property type="entry name" value="PTS_EIIA_TYPE_1_HIS"/>
    <property type="match status" value="1"/>
</dbReference>
<dbReference type="PANTHER" id="PTHR30009">
    <property type="entry name" value="CYTOCHROME C-TYPE SYNTHESIS PROTEIN AND PTS TRANSMEMBRANE COMPONENT"/>
    <property type="match status" value="1"/>
</dbReference>
<dbReference type="InterPro" id="IPR001127">
    <property type="entry name" value="PTS_EIIA_1_perm"/>
</dbReference>
<organism evidence="16 17">
    <name type="scientific">Clostridium oceanicum</name>
    <dbReference type="NCBI Taxonomy" id="1543"/>
    <lineage>
        <taxon>Bacteria</taxon>
        <taxon>Bacillati</taxon>
        <taxon>Bacillota</taxon>
        <taxon>Clostridia</taxon>
        <taxon>Eubacteriales</taxon>
        <taxon>Clostridiaceae</taxon>
        <taxon>Clostridium</taxon>
    </lineage>
</organism>
<dbReference type="SUPFAM" id="SSF51261">
    <property type="entry name" value="Duplicated hybrid motif"/>
    <property type="match status" value="1"/>
</dbReference>
<feature type="domain" description="PTS EIIB type-1" evidence="14">
    <location>
        <begin position="414"/>
        <end position="496"/>
    </location>
</feature>
<evidence type="ECO:0000256" key="6">
    <source>
        <dbReference type="ARBA" id="ARBA00022683"/>
    </source>
</evidence>
<dbReference type="PROSITE" id="PS01035">
    <property type="entry name" value="PTS_EIIB_TYPE_1_CYS"/>
    <property type="match status" value="1"/>
</dbReference>
<feature type="transmembrane region" description="Helical" evidence="12">
    <location>
        <begin position="315"/>
        <end position="334"/>
    </location>
</feature>
<proteinExistence type="predicted"/>
<evidence type="ECO:0000259" key="15">
    <source>
        <dbReference type="PROSITE" id="PS51103"/>
    </source>
</evidence>
<feature type="transmembrane region" description="Helical" evidence="12">
    <location>
        <begin position="369"/>
        <end position="389"/>
    </location>
</feature>
<feature type="transmembrane region" description="Helical" evidence="12">
    <location>
        <begin position="12"/>
        <end position="33"/>
    </location>
</feature>
<keyword evidence="3" id="KW-1003">Cell membrane</keyword>
<dbReference type="InterPro" id="IPR003352">
    <property type="entry name" value="PTS_EIIC"/>
</dbReference>
<feature type="transmembrane region" description="Helical" evidence="12">
    <location>
        <begin position="267"/>
        <end position="285"/>
    </location>
</feature>
<dbReference type="NCBIfam" id="TIGR00830">
    <property type="entry name" value="PTBA"/>
    <property type="match status" value="1"/>
</dbReference>
<dbReference type="Pfam" id="PF00367">
    <property type="entry name" value="PTS_EIIB"/>
    <property type="match status" value="1"/>
</dbReference>
<feature type="transmembrane region" description="Helical" evidence="12">
    <location>
        <begin position="166"/>
        <end position="189"/>
    </location>
</feature>
<feature type="transmembrane region" description="Helical" evidence="12">
    <location>
        <begin position="45"/>
        <end position="65"/>
    </location>
</feature>
<evidence type="ECO:0000259" key="14">
    <source>
        <dbReference type="PROSITE" id="PS51098"/>
    </source>
</evidence>
<evidence type="ECO:0000256" key="3">
    <source>
        <dbReference type="ARBA" id="ARBA00022475"/>
    </source>
</evidence>
<evidence type="ECO:0000259" key="13">
    <source>
        <dbReference type="PROSITE" id="PS51093"/>
    </source>
</evidence>
<feature type="transmembrane region" description="Helical" evidence="12">
    <location>
        <begin position="225"/>
        <end position="247"/>
    </location>
</feature>
<dbReference type="PANTHER" id="PTHR30009:SF20">
    <property type="entry name" value="PTS SYSTEM GLUCOSE-SPECIFIC EIICB COMPONENT-RELATED"/>
    <property type="match status" value="1"/>
</dbReference>
<dbReference type="Gene3D" id="3.30.1360.60">
    <property type="entry name" value="Glucose permease domain IIB"/>
    <property type="match status" value="1"/>
</dbReference>
<keyword evidence="5" id="KW-0808">Transferase</keyword>
<keyword evidence="17" id="KW-1185">Reference proteome</keyword>
<keyword evidence="10 12" id="KW-0472">Membrane</keyword>
<evidence type="ECO:0000256" key="8">
    <source>
        <dbReference type="ARBA" id="ARBA00022777"/>
    </source>
</evidence>
<dbReference type="PROSITE" id="PS51093">
    <property type="entry name" value="PTS_EIIA_TYPE_1"/>
    <property type="match status" value="1"/>
</dbReference>
<dbReference type="Proteomes" id="UP001501510">
    <property type="component" value="Unassembled WGS sequence"/>
</dbReference>
<feature type="active site" description="Phosphocysteine intermediate; for EIIB activity" evidence="11">
    <location>
        <position position="436"/>
    </location>
</feature>
<feature type="transmembrane region" description="Helical" evidence="12">
    <location>
        <begin position="128"/>
        <end position="146"/>
    </location>
</feature>
<gene>
    <name evidence="16" type="ORF">GCM10008906_34480</name>
</gene>
<protein>
    <submittedName>
        <fullName evidence="16">Glucose PTS transporter subunit IIA</fullName>
    </submittedName>
</protein>
<evidence type="ECO:0000256" key="12">
    <source>
        <dbReference type="SAM" id="Phobius"/>
    </source>
</evidence>
<dbReference type="Pfam" id="PF02378">
    <property type="entry name" value="PTS_EIIC"/>
    <property type="match status" value="1"/>
</dbReference>
<evidence type="ECO:0000256" key="1">
    <source>
        <dbReference type="ARBA" id="ARBA00004651"/>
    </source>
</evidence>
<feature type="transmembrane region" description="Helical" evidence="12">
    <location>
        <begin position="346"/>
        <end position="363"/>
    </location>
</feature>
<evidence type="ECO:0000256" key="9">
    <source>
        <dbReference type="ARBA" id="ARBA00022989"/>
    </source>
</evidence>
<dbReference type="InterPro" id="IPR013013">
    <property type="entry name" value="PTS_EIIC_1"/>
</dbReference>
<keyword evidence="6" id="KW-0598">Phosphotransferase system</keyword>
<keyword evidence="4" id="KW-0762">Sugar transport</keyword>
<evidence type="ECO:0000256" key="2">
    <source>
        <dbReference type="ARBA" id="ARBA00022448"/>
    </source>
</evidence>
<evidence type="ECO:0000256" key="11">
    <source>
        <dbReference type="PROSITE-ProRule" id="PRU00421"/>
    </source>
</evidence>
<dbReference type="SUPFAM" id="SSF55604">
    <property type="entry name" value="Glucose permease domain IIB"/>
    <property type="match status" value="1"/>
</dbReference>
<dbReference type="EMBL" id="BAAACG010000019">
    <property type="protein sequence ID" value="GAA0746616.1"/>
    <property type="molecule type" value="Genomic_DNA"/>
</dbReference>
<keyword evidence="2" id="KW-0813">Transport</keyword>
<keyword evidence="7 12" id="KW-0812">Transmembrane</keyword>
<feature type="transmembrane region" description="Helical" evidence="12">
    <location>
        <begin position="292"/>
        <end position="309"/>
    </location>
</feature>
<accession>A0ABP3V575</accession>
<dbReference type="CDD" id="cd00212">
    <property type="entry name" value="PTS_IIB_glc"/>
    <property type="match status" value="1"/>
</dbReference>
<name>A0ABP3V575_9CLOT</name>
<evidence type="ECO:0000313" key="16">
    <source>
        <dbReference type="EMBL" id="GAA0746616.1"/>
    </source>
</evidence>
<evidence type="ECO:0000256" key="10">
    <source>
        <dbReference type="ARBA" id="ARBA00023136"/>
    </source>
</evidence>
<evidence type="ECO:0000256" key="5">
    <source>
        <dbReference type="ARBA" id="ARBA00022679"/>
    </source>
</evidence>
<comment type="caution">
    <text evidence="16">The sequence shown here is derived from an EMBL/GenBank/DDBJ whole genome shotgun (WGS) entry which is preliminary data.</text>
</comment>
<sequence length="665" mass="73669">MKKFFSKLQMIGRALMLPVSVLPAAGILLRLGYPDLLNNQYILKAGDSIFANLPMIFAVGVAIGLSKGEGAAALAAVVGEFMLEGIFKVASSNIVSDMAGRAARAKNMPMDVFMKTDAYKSILSNYELTMGVFGGILIGFIAAVLYNRYNNIKLPQIVGFFGGKRFVILLTSVVSLAIGGIAVHIWPAIQVQINILAYKASESILGPAFYAAGKRALIPLGLHHMYYPVFLYQFGNFVDSSGVQYFGDFARYFHGDPTAGVFMASEFPILMFGLPGAALAITLAAKSKNRKKVAGIMLSASLVAFFTGITEPIEFAFIFVAPVLFLFHVAAAFTSGIVTSVLNIRLGYTFSASFIDYILGYKFSENGILMIFVGIAYFFLYFLVFYLVIRYKNIKTIGREDEDQYREVKKVNKTDIAEIILESIGGKSNIVNLDSCITRLRIELKDKSKFNKELLNNSERNLGILETADIIQIILGTDAENIKNKIDTILKKDLYKDERLPYMNESYENIKDRGNKILVSNPIRGEIIPLEKVPDEVFAEKMLGEGFAIKPKSGKVYSPINGKVKFLFPSNHAIAIETEEGLEFLIHVGIDTVKLDGKGFEALVNKGDDIKRNQLILKFNMKFIKEKGLSVLSPVIVTNLDDFSRIKIKFGYKREKEVVALIDES</sequence>
<dbReference type="InterPro" id="IPR001996">
    <property type="entry name" value="PTS_IIB_1"/>
</dbReference>
<dbReference type="InterPro" id="IPR011055">
    <property type="entry name" value="Dup_hybrid_motif"/>
</dbReference>